<dbReference type="Pfam" id="PF12796">
    <property type="entry name" value="Ank_2"/>
    <property type="match status" value="1"/>
</dbReference>
<dbReference type="PANTHER" id="PTHR12854">
    <property type="entry name" value="ATAXIN 2-RELATED"/>
    <property type="match status" value="1"/>
</dbReference>
<dbReference type="OrthoDB" id="2275718at2759"/>
<sequence>MTPKSPRPQVLDDSDSGSDDEFLRLASASARRKAGIPSRALSPRRNLETQTERSTNALRNAARKATFVVTGKNAESRRLQATVDALEAKARSVTIGAPPAGKTIFEQKAASSDIPASAMAAFQSAPSDIQDMYKEGYSYMSDEMYKEACVSWEKIVALPSPPSLDWFLPLLAQLAFAYKKLGYLRMALKCYHRIRGDIQRAGDGHDDFLADTLHQMSAIYHELGDMEHALAYTEEANALLLDLVGKSCETPAEKARVDELHQGRQLGRLLQDAATGEFASVHTALEAGDVTMETLASFVDPSTHATFLMASAGAGSLTLVSALHKVMDSAAWKGQVETTDAHGNSALAWACKFGQVDVVAYLLEAGASFQSLKKEELKSWPKESLATIQTHLAARKQQKEKTKQVSPPPVPPPVPAPVPATPLYKPLLPVSPKAVPAKPLQLAPFDVAPPKTPMPVSFNAAPRSAAAATGALAGRDLQAWQPDDDAIAGITSGDLEATNATTWDQFEANERLFGVTSGYDESLYTTARTAGTPAQEAAAARLAAEIMGQRSSNTHVMEERGIVDEIVHDPEARYGAVLGSGAYASPTAASRRNDDRFTDHAVLNQAPRD</sequence>
<keyword evidence="1" id="KW-0040">ANK repeat</keyword>
<evidence type="ECO:0000313" key="5">
    <source>
        <dbReference type="Proteomes" id="UP000030745"/>
    </source>
</evidence>
<dbReference type="AlphaFoldDB" id="A0A067D6A9"/>
<dbReference type="GO" id="GO:0010494">
    <property type="term" value="C:cytoplasmic stress granule"/>
    <property type="evidence" value="ECO:0007669"/>
    <property type="project" value="TreeGrafter"/>
</dbReference>
<dbReference type="Proteomes" id="UP000030745">
    <property type="component" value="Unassembled WGS sequence"/>
</dbReference>
<evidence type="ECO:0000256" key="2">
    <source>
        <dbReference type="SAM" id="MobiDB-lite"/>
    </source>
</evidence>
<feature type="region of interest" description="Disordered" evidence="2">
    <location>
        <begin position="393"/>
        <end position="412"/>
    </location>
</feature>
<dbReference type="InterPro" id="IPR036770">
    <property type="entry name" value="Ankyrin_rpt-contain_sf"/>
</dbReference>
<dbReference type="SUPFAM" id="SSF48452">
    <property type="entry name" value="TPR-like"/>
    <property type="match status" value="1"/>
</dbReference>
<dbReference type="KEGG" id="spar:SPRG_19027"/>
<dbReference type="STRING" id="695850.A0A067D6A9"/>
<keyword evidence="5" id="KW-1185">Reference proteome</keyword>
<protein>
    <recommendedName>
        <fullName evidence="3">LsmAD domain-containing protein</fullName>
    </recommendedName>
</protein>
<feature type="region of interest" description="Disordered" evidence="2">
    <location>
        <begin position="28"/>
        <end position="53"/>
    </location>
</feature>
<evidence type="ECO:0000256" key="1">
    <source>
        <dbReference type="PROSITE-ProRule" id="PRU00023"/>
    </source>
</evidence>
<dbReference type="InterPro" id="IPR002110">
    <property type="entry name" value="Ankyrin_rpt"/>
</dbReference>
<evidence type="ECO:0000313" key="4">
    <source>
        <dbReference type="EMBL" id="KDO34181.1"/>
    </source>
</evidence>
<dbReference type="InterPro" id="IPR011990">
    <property type="entry name" value="TPR-like_helical_dom_sf"/>
</dbReference>
<dbReference type="Gene3D" id="1.25.40.10">
    <property type="entry name" value="Tetratricopeptide repeat domain"/>
    <property type="match status" value="1"/>
</dbReference>
<gene>
    <name evidence="4" type="ORF">SPRG_19027</name>
</gene>
<feature type="region of interest" description="Disordered" evidence="2">
    <location>
        <begin position="1"/>
        <end position="20"/>
    </location>
</feature>
<organism evidence="4 5">
    <name type="scientific">Saprolegnia parasitica (strain CBS 223.65)</name>
    <dbReference type="NCBI Taxonomy" id="695850"/>
    <lineage>
        <taxon>Eukaryota</taxon>
        <taxon>Sar</taxon>
        <taxon>Stramenopiles</taxon>
        <taxon>Oomycota</taxon>
        <taxon>Saprolegniomycetes</taxon>
        <taxon>Saprolegniales</taxon>
        <taxon>Saprolegniaceae</taxon>
        <taxon>Saprolegnia</taxon>
    </lineage>
</organism>
<dbReference type="InterPro" id="IPR045117">
    <property type="entry name" value="ATXN2-like"/>
</dbReference>
<dbReference type="GO" id="GO:0034063">
    <property type="term" value="P:stress granule assembly"/>
    <property type="evidence" value="ECO:0007669"/>
    <property type="project" value="TreeGrafter"/>
</dbReference>
<dbReference type="PANTHER" id="PTHR12854:SF7">
    <property type="entry name" value="ATAXIN-2 HOMOLOG"/>
    <property type="match status" value="1"/>
</dbReference>
<feature type="repeat" description="ANK" evidence="1">
    <location>
        <begin position="342"/>
        <end position="374"/>
    </location>
</feature>
<name>A0A067D6A9_SAPPC</name>
<dbReference type="EMBL" id="KK583191">
    <property type="protein sequence ID" value="KDO34181.1"/>
    <property type="molecule type" value="Genomic_DNA"/>
</dbReference>
<proteinExistence type="predicted"/>
<feature type="domain" description="LsmAD" evidence="3">
    <location>
        <begin position="513"/>
        <end position="580"/>
    </location>
</feature>
<dbReference type="PROSITE" id="PS50297">
    <property type="entry name" value="ANK_REP_REGION"/>
    <property type="match status" value="1"/>
</dbReference>
<dbReference type="InterPro" id="IPR009604">
    <property type="entry name" value="LsmAD_domain"/>
</dbReference>
<dbReference type="SMART" id="SM00248">
    <property type="entry name" value="ANK"/>
    <property type="match status" value="1"/>
</dbReference>
<dbReference type="SUPFAM" id="SSF48403">
    <property type="entry name" value="Ankyrin repeat"/>
    <property type="match status" value="1"/>
</dbReference>
<dbReference type="VEuPathDB" id="FungiDB:SPRG_19027"/>
<feature type="region of interest" description="Disordered" evidence="2">
    <location>
        <begin position="584"/>
        <end position="609"/>
    </location>
</feature>
<dbReference type="SMART" id="SM01272">
    <property type="entry name" value="LsmAD"/>
    <property type="match status" value="1"/>
</dbReference>
<dbReference type="PROSITE" id="PS50088">
    <property type="entry name" value="ANK_REPEAT"/>
    <property type="match status" value="1"/>
</dbReference>
<reference evidence="4 5" key="1">
    <citation type="journal article" date="2013" name="PLoS Genet.">
        <title>Distinctive expansion of potential virulence genes in the genome of the oomycete fish pathogen Saprolegnia parasitica.</title>
        <authorList>
            <person name="Jiang R.H."/>
            <person name="de Bruijn I."/>
            <person name="Haas B.J."/>
            <person name="Belmonte R."/>
            <person name="Lobach L."/>
            <person name="Christie J."/>
            <person name="van den Ackerveken G."/>
            <person name="Bottin A."/>
            <person name="Bulone V."/>
            <person name="Diaz-Moreno S.M."/>
            <person name="Dumas B."/>
            <person name="Fan L."/>
            <person name="Gaulin E."/>
            <person name="Govers F."/>
            <person name="Grenville-Briggs L.J."/>
            <person name="Horner N.R."/>
            <person name="Levin J.Z."/>
            <person name="Mammella M."/>
            <person name="Meijer H.J."/>
            <person name="Morris P."/>
            <person name="Nusbaum C."/>
            <person name="Oome S."/>
            <person name="Phillips A.J."/>
            <person name="van Rooyen D."/>
            <person name="Rzeszutek E."/>
            <person name="Saraiva M."/>
            <person name="Secombes C.J."/>
            <person name="Seidl M.F."/>
            <person name="Snel B."/>
            <person name="Stassen J.H."/>
            <person name="Sykes S."/>
            <person name="Tripathy S."/>
            <person name="van den Berg H."/>
            <person name="Vega-Arreguin J.C."/>
            <person name="Wawra S."/>
            <person name="Young S.K."/>
            <person name="Zeng Q."/>
            <person name="Dieguez-Uribeondo J."/>
            <person name="Russ C."/>
            <person name="Tyler B.M."/>
            <person name="van West P."/>
        </authorList>
    </citation>
    <scope>NUCLEOTIDE SEQUENCE [LARGE SCALE GENOMIC DNA]</scope>
    <source>
        <strain evidence="4 5">CBS 223.65</strain>
    </source>
</reference>
<dbReference type="OMA" id="THATFLM"/>
<dbReference type="RefSeq" id="XP_012195226.1">
    <property type="nucleotide sequence ID" value="XM_012339836.1"/>
</dbReference>
<evidence type="ECO:0000259" key="3">
    <source>
        <dbReference type="SMART" id="SM01272"/>
    </source>
</evidence>
<dbReference type="GeneID" id="24140475"/>
<dbReference type="GO" id="GO:0003729">
    <property type="term" value="F:mRNA binding"/>
    <property type="evidence" value="ECO:0007669"/>
    <property type="project" value="TreeGrafter"/>
</dbReference>
<dbReference type="Pfam" id="PF06741">
    <property type="entry name" value="LsmAD"/>
    <property type="match status" value="1"/>
</dbReference>
<dbReference type="Gene3D" id="1.25.40.20">
    <property type="entry name" value="Ankyrin repeat-containing domain"/>
    <property type="match status" value="1"/>
</dbReference>
<accession>A0A067D6A9</accession>